<dbReference type="InterPro" id="IPR031468">
    <property type="entry name" value="SMP_LBD"/>
</dbReference>
<evidence type="ECO:0000256" key="9">
    <source>
        <dbReference type="ARBA" id="ARBA00023136"/>
    </source>
</evidence>
<evidence type="ECO:0000313" key="13">
    <source>
        <dbReference type="Proteomes" id="UP001214415"/>
    </source>
</evidence>
<keyword evidence="9" id="KW-0472">Membrane</keyword>
<proteinExistence type="predicted"/>
<accession>A0AAF0J4Y3</accession>
<dbReference type="Pfam" id="PF26545">
    <property type="entry name" value="Mdm34_N"/>
    <property type="match status" value="1"/>
</dbReference>
<evidence type="ECO:0000256" key="8">
    <source>
        <dbReference type="ARBA" id="ARBA00023128"/>
    </source>
</evidence>
<feature type="region of interest" description="Disordered" evidence="10">
    <location>
        <begin position="1"/>
        <end position="20"/>
    </location>
</feature>
<keyword evidence="2" id="KW-0813">Transport</keyword>
<dbReference type="Pfam" id="PF06881">
    <property type="entry name" value="Elongin_A"/>
    <property type="match status" value="1"/>
</dbReference>
<organism evidence="12 13">
    <name type="scientific">Malassezia equina</name>
    <dbReference type="NCBI Taxonomy" id="1381935"/>
    <lineage>
        <taxon>Eukaryota</taxon>
        <taxon>Fungi</taxon>
        <taxon>Dikarya</taxon>
        <taxon>Basidiomycota</taxon>
        <taxon>Ustilaginomycotina</taxon>
        <taxon>Malasseziomycetes</taxon>
        <taxon>Malasseziales</taxon>
        <taxon>Malasseziaceae</taxon>
        <taxon>Malassezia</taxon>
    </lineage>
</organism>
<dbReference type="GO" id="GO:1990456">
    <property type="term" value="P:mitochondrion-endoplasmic reticulum membrane tethering"/>
    <property type="evidence" value="ECO:0007669"/>
    <property type="project" value="TreeGrafter"/>
</dbReference>
<dbReference type="GO" id="GO:0070449">
    <property type="term" value="C:elongin complex"/>
    <property type="evidence" value="ECO:0007669"/>
    <property type="project" value="InterPro"/>
</dbReference>
<dbReference type="GO" id="GO:0032865">
    <property type="term" value="C:ERMES complex"/>
    <property type="evidence" value="ECO:0007669"/>
    <property type="project" value="InterPro"/>
</dbReference>
<dbReference type="EMBL" id="CP119905">
    <property type="protein sequence ID" value="WFD24490.1"/>
    <property type="molecule type" value="Genomic_DNA"/>
</dbReference>
<dbReference type="PANTHER" id="PTHR28185:SF1">
    <property type="entry name" value="MITOCHONDRIAL DISTRIBUTION AND MORPHOLOGY PROTEIN 34"/>
    <property type="match status" value="1"/>
</dbReference>
<dbReference type="InterPro" id="IPR027536">
    <property type="entry name" value="MDM34"/>
</dbReference>
<evidence type="ECO:0000256" key="7">
    <source>
        <dbReference type="ARBA" id="ARBA00023121"/>
    </source>
</evidence>
<dbReference type="InterPro" id="IPR058825">
    <property type="entry name" value="MDM34_N"/>
</dbReference>
<keyword evidence="3" id="KW-1134">Transmembrane beta strand</keyword>
<evidence type="ECO:0000256" key="4">
    <source>
        <dbReference type="ARBA" id="ARBA00022692"/>
    </source>
</evidence>
<dbReference type="Proteomes" id="UP001214415">
    <property type="component" value="Chromosome 6"/>
</dbReference>
<dbReference type="AlphaFoldDB" id="A0AAF0J4Y3"/>
<feature type="compositionally biased region" description="Polar residues" evidence="10">
    <location>
        <begin position="207"/>
        <end position="223"/>
    </location>
</feature>
<feature type="region of interest" description="Disordered" evidence="10">
    <location>
        <begin position="422"/>
        <end position="466"/>
    </location>
</feature>
<evidence type="ECO:0000313" key="12">
    <source>
        <dbReference type="EMBL" id="WFD24490.1"/>
    </source>
</evidence>
<dbReference type="PROSITE" id="PS51847">
    <property type="entry name" value="SMP"/>
    <property type="match status" value="1"/>
</dbReference>
<keyword evidence="7" id="KW-0446">Lipid-binding</keyword>
<dbReference type="GO" id="GO:0006368">
    <property type="term" value="P:transcription elongation by RNA polymerase II"/>
    <property type="evidence" value="ECO:0007669"/>
    <property type="project" value="InterPro"/>
</dbReference>
<feature type="compositionally biased region" description="Low complexity" evidence="10">
    <location>
        <begin position="1"/>
        <end position="16"/>
    </location>
</feature>
<evidence type="ECO:0000256" key="5">
    <source>
        <dbReference type="ARBA" id="ARBA00022787"/>
    </source>
</evidence>
<keyword evidence="4" id="KW-0812">Transmembrane</keyword>
<evidence type="ECO:0000256" key="1">
    <source>
        <dbReference type="ARBA" id="ARBA00004370"/>
    </source>
</evidence>
<keyword evidence="5" id="KW-1000">Mitochondrion outer membrane</keyword>
<dbReference type="PANTHER" id="PTHR28185">
    <property type="entry name" value="MITOCHONDRIAL DISTRIBUTION AND MORPHOLOGY PROTEIN 34"/>
    <property type="match status" value="1"/>
</dbReference>
<dbReference type="GO" id="GO:0008289">
    <property type="term" value="F:lipid binding"/>
    <property type="evidence" value="ECO:0007669"/>
    <property type="project" value="UniProtKB-KW"/>
</dbReference>
<dbReference type="CDD" id="cd21673">
    <property type="entry name" value="SMP_Mdm34"/>
    <property type="match status" value="1"/>
</dbReference>
<reference evidence="12" key="1">
    <citation type="submission" date="2023-03" db="EMBL/GenBank/DDBJ databases">
        <title>Mating type loci evolution in Malassezia.</title>
        <authorList>
            <person name="Coelho M.A."/>
        </authorList>
    </citation>
    <scope>NUCLEOTIDE SEQUENCE</scope>
    <source>
        <strain evidence="12">CBS 12830</strain>
    </source>
</reference>
<keyword evidence="13" id="KW-1185">Reference proteome</keyword>
<dbReference type="GO" id="GO:0007005">
    <property type="term" value="P:mitochondrion organization"/>
    <property type="evidence" value="ECO:0007669"/>
    <property type="project" value="InterPro"/>
</dbReference>
<dbReference type="Gene3D" id="6.10.250.3180">
    <property type="match status" value="1"/>
</dbReference>
<evidence type="ECO:0000259" key="11">
    <source>
        <dbReference type="PROSITE" id="PS51847"/>
    </source>
</evidence>
<comment type="subcellular location">
    <subcellularLocation>
        <location evidence="1">Membrane</location>
    </subcellularLocation>
</comment>
<feature type="region of interest" description="Disordered" evidence="10">
    <location>
        <begin position="194"/>
        <end position="234"/>
    </location>
</feature>
<dbReference type="InterPro" id="IPR010684">
    <property type="entry name" value="RNA_pol_II_trans_fac_SIII_A"/>
</dbReference>
<evidence type="ECO:0000256" key="10">
    <source>
        <dbReference type="SAM" id="MobiDB-lite"/>
    </source>
</evidence>
<evidence type="ECO:0000256" key="6">
    <source>
        <dbReference type="ARBA" id="ARBA00023055"/>
    </source>
</evidence>
<protein>
    <submittedName>
        <fullName evidence="12">ERMES complex subunit</fullName>
    </submittedName>
</protein>
<evidence type="ECO:0000256" key="3">
    <source>
        <dbReference type="ARBA" id="ARBA00022452"/>
    </source>
</evidence>
<gene>
    <name evidence="12" type="primary">MDM34</name>
    <name evidence="12" type="ORF">MEQU1_003192</name>
</gene>
<dbReference type="GO" id="GO:0015914">
    <property type="term" value="P:phospholipid transport"/>
    <property type="evidence" value="ECO:0007669"/>
    <property type="project" value="TreeGrafter"/>
</dbReference>
<keyword evidence="6" id="KW-0445">Lipid transport</keyword>
<sequence>MTGAPEAPASPSAAEPRQVPAAARAQLSAMCRRALYDVGDMPFRLARPFLQQCRPEQLRMLEDASPHLLEDTDGTWSTLMAELWRRACLRDFSDVRKLDEEGRLDAPPSWRDLYQTKQQQADEAKALATARIKGRYAEHSAQKNAKKLIVTDLPIPTQRRRPRPADRMPATPLQSQGRAMLLKARTGLAMRARQMMHPPRHRPAVRTTASTSTSPRKPASTQPLAPPRPPPRGEFYSNAIHTLTTALNRGQKPKAIVGDIVVQELHMGTVPPELEILEIGDLSKDRFRGIFRFVYAGDAHLELSTGVQANPLARSESLGLLAGPAASRGMLFADSPLTVPMRVRLSDVKLRAIVVLVVSRTKGITLVFKNDPLESVRVSSTFDSVGVIQKYLQEEIEGQLREMFREDLPGIIHRLSQDWLRTETSERAPPAPPPRPACDARAPPDRPATPPLAREPWSMDEMAHQA</sequence>
<evidence type="ECO:0000256" key="2">
    <source>
        <dbReference type="ARBA" id="ARBA00022448"/>
    </source>
</evidence>
<name>A0AAF0J4Y3_9BASI</name>
<keyword evidence="8" id="KW-0496">Mitochondrion</keyword>
<feature type="domain" description="SMP-LTD" evidence="11">
    <location>
        <begin position="213"/>
        <end position="417"/>
    </location>
</feature>